<name>A0A1H5JGR3_9FLAO</name>
<gene>
    <name evidence="1" type="ORF">SAMN04488034_101721</name>
</gene>
<reference evidence="1 2" key="1">
    <citation type="submission" date="2016-10" db="EMBL/GenBank/DDBJ databases">
        <authorList>
            <person name="de Groot N.N."/>
        </authorList>
    </citation>
    <scope>NUCLEOTIDE SEQUENCE [LARGE SCALE GENOMIC DNA]</scope>
    <source>
        <strain evidence="1 2">DSM 23553</strain>
    </source>
</reference>
<proteinExistence type="predicted"/>
<dbReference type="STRING" id="390640.SAMN04488034_101721"/>
<keyword evidence="2" id="KW-1185">Reference proteome</keyword>
<evidence type="ECO:0000313" key="1">
    <source>
        <dbReference type="EMBL" id="SEE51201.1"/>
    </source>
</evidence>
<dbReference type="EMBL" id="FNUG01000001">
    <property type="protein sequence ID" value="SEE51201.1"/>
    <property type="molecule type" value="Genomic_DNA"/>
</dbReference>
<dbReference type="OrthoDB" id="679501at2"/>
<dbReference type="Proteomes" id="UP000199448">
    <property type="component" value="Unassembled WGS sequence"/>
</dbReference>
<dbReference type="AlphaFoldDB" id="A0A1H5JGR3"/>
<accession>A0A1H5JGR3</accession>
<evidence type="ECO:0000313" key="2">
    <source>
        <dbReference type="Proteomes" id="UP000199448"/>
    </source>
</evidence>
<dbReference type="InterPro" id="IPR019850">
    <property type="entry name" value="GldD-like"/>
</dbReference>
<sequence>MKKLIFIGTLILLFASCGDEEQPKPKAYLALDYPEAKYKPFNNDCPYSFEVNELAVAKKPAGAKDCWLNLNYELLDGTIFLTYQPVRNNLDSLLRDAQKLPLQHTIKADAIEGDVYTNPYNKTYGMFYEVSGNAASQAQFYLTDSVRHFLTGSVYFNAQPNFDSIIPAAAYLKDDIRHLMETVKWTERE</sequence>
<dbReference type="Pfam" id="PF25593">
    <property type="entry name" value="GldD_lipo"/>
    <property type="match status" value="1"/>
</dbReference>
<protein>
    <submittedName>
        <fullName evidence="1">Protein involved in gliding motility GldD</fullName>
    </submittedName>
</protein>
<dbReference type="NCBIfam" id="TIGR03512">
    <property type="entry name" value="GldD_lipo"/>
    <property type="match status" value="1"/>
</dbReference>
<dbReference type="RefSeq" id="WP_093111778.1">
    <property type="nucleotide sequence ID" value="NZ_FNGG01000001.1"/>
</dbReference>
<dbReference type="PROSITE" id="PS51257">
    <property type="entry name" value="PROKAR_LIPOPROTEIN"/>
    <property type="match status" value="1"/>
</dbReference>
<organism evidence="1 2">
    <name type="scientific">Salinimicrobium catena</name>
    <dbReference type="NCBI Taxonomy" id="390640"/>
    <lineage>
        <taxon>Bacteria</taxon>
        <taxon>Pseudomonadati</taxon>
        <taxon>Bacteroidota</taxon>
        <taxon>Flavobacteriia</taxon>
        <taxon>Flavobacteriales</taxon>
        <taxon>Flavobacteriaceae</taxon>
        <taxon>Salinimicrobium</taxon>
    </lineage>
</organism>